<dbReference type="InterPro" id="IPR016024">
    <property type="entry name" value="ARM-type_fold"/>
</dbReference>
<dbReference type="GO" id="GO:0006511">
    <property type="term" value="P:ubiquitin-dependent protein catabolic process"/>
    <property type="evidence" value="ECO:0007669"/>
    <property type="project" value="InterPro"/>
</dbReference>
<organism evidence="2">
    <name type="scientific">Haptolina brevifila</name>
    <dbReference type="NCBI Taxonomy" id="156173"/>
    <lineage>
        <taxon>Eukaryota</taxon>
        <taxon>Haptista</taxon>
        <taxon>Haptophyta</taxon>
        <taxon>Prymnesiophyceae</taxon>
        <taxon>Prymnesiales</taxon>
        <taxon>Prymnesiaceae</taxon>
        <taxon>Haptolina</taxon>
    </lineage>
</organism>
<dbReference type="EMBL" id="HBGU01083105">
    <property type="protein sequence ID" value="CAD9550699.1"/>
    <property type="molecule type" value="Transcribed_RNA"/>
</dbReference>
<dbReference type="InterPro" id="IPR016072">
    <property type="entry name" value="Skp1_comp_dimer"/>
</dbReference>
<dbReference type="InterPro" id="IPR011333">
    <property type="entry name" value="SKP1/BTB/POZ_sf"/>
</dbReference>
<dbReference type="Gene3D" id="3.30.710.10">
    <property type="entry name" value="Potassium Channel Kv1.1, Chain A"/>
    <property type="match status" value="1"/>
</dbReference>
<dbReference type="AlphaFoldDB" id="A0A7S2NN14"/>
<protein>
    <recommendedName>
        <fullName evidence="1">SKP1 component dimerisation domain-containing protein</fullName>
    </recommendedName>
</protein>
<sequence>MECATLSGWLEDVGVASNFPVPEADSSILSTFVAICEASQANAAAPADATSVDPADAHDDPDIASLTISGAMSLGIFALLRVAKFLDAPVVERNAVEKIAKLLQGKTPDQMRATLCVEADLSPVEQAAALAEPLFTPPSPEEEGPTPLLSTRSLDRQVSYGLLLGDEDAIDLSLSRLDARSLRTLKAVSRKWRQRARWVLYEPMSRWRQSPVWNAPDWSYVAVAKTPPDLDALQVLDKVVELPAHVASLAAAIPDGRPDFIGATTAVDLLAKLEPAVRVDAAVSLLAHPTPLVRAWAARLMHQIQSSVLTPYAHAAVLRLTAQEAHARDAGSLVLRRLDKADLAAPPIVMALATAIGHHDGGGRAASLQILCMLDGSSLTPCSSIIASHLEAKDGAVRAVAATALRKLPTPLLKPHATTLASMIGESASPDGKEALLTLSVLPREEVEAAVEDAIGRSLPWLAFWLGHEEMVAVLLRLPTTAVEAVLTSENLALLHDAALCGTLGHMSLN</sequence>
<feature type="domain" description="SKP1 component dimerisation" evidence="1">
    <location>
        <begin position="96"/>
        <end position="130"/>
    </location>
</feature>
<reference evidence="2" key="1">
    <citation type="submission" date="2021-01" db="EMBL/GenBank/DDBJ databases">
        <authorList>
            <person name="Corre E."/>
            <person name="Pelletier E."/>
            <person name="Niang G."/>
            <person name="Scheremetjew M."/>
            <person name="Finn R."/>
            <person name="Kale V."/>
            <person name="Holt S."/>
            <person name="Cochrane G."/>
            <person name="Meng A."/>
            <person name="Brown T."/>
            <person name="Cohen L."/>
        </authorList>
    </citation>
    <scope>NUCLEOTIDE SEQUENCE</scope>
    <source>
        <strain evidence="2">UTEX LB 985</strain>
    </source>
</reference>
<dbReference type="InterPro" id="IPR036296">
    <property type="entry name" value="SKP1-like_dim_sf"/>
</dbReference>
<proteinExistence type="predicted"/>
<evidence type="ECO:0000313" key="2">
    <source>
        <dbReference type="EMBL" id="CAD9550699.1"/>
    </source>
</evidence>
<dbReference type="SUPFAM" id="SSF81382">
    <property type="entry name" value="Skp1 dimerisation domain-like"/>
    <property type="match status" value="1"/>
</dbReference>
<dbReference type="SUPFAM" id="SSF48371">
    <property type="entry name" value="ARM repeat"/>
    <property type="match status" value="1"/>
</dbReference>
<accession>A0A7S2NN14</accession>
<dbReference type="Pfam" id="PF01466">
    <property type="entry name" value="Skp1"/>
    <property type="match status" value="1"/>
</dbReference>
<evidence type="ECO:0000259" key="1">
    <source>
        <dbReference type="Pfam" id="PF01466"/>
    </source>
</evidence>
<name>A0A7S2NN14_9EUKA</name>
<gene>
    <name evidence="2" type="ORF">CBRE1094_LOCUS45369</name>
</gene>